<evidence type="ECO:0000313" key="21">
    <source>
        <dbReference type="Proteomes" id="UP000769528"/>
    </source>
</evidence>
<keyword evidence="12 18" id="KW-0472">Membrane</keyword>
<feature type="transmembrane region" description="Helical" evidence="18">
    <location>
        <begin position="760"/>
        <end position="779"/>
    </location>
</feature>
<name>A0A9P8P2L7_9ASCO</name>
<keyword evidence="2" id="KW-0813">Transport</keyword>
<evidence type="ECO:0000256" key="3">
    <source>
        <dbReference type="ARBA" id="ARBA00022475"/>
    </source>
</evidence>
<feature type="transmembrane region" description="Helical" evidence="18">
    <location>
        <begin position="629"/>
        <end position="654"/>
    </location>
</feature>
<feature type="transmembrane region" description="Helical" evidence="18">
    <location>
        <begin position="1551"/>
        <end position="1568"/>
    </location>
</feature>
<keyword evidence="5" id="KW-0109">Calcium transport</keyword>
<protein>
    <recommendedName>
        <fullName evidence="16">Calcium-channel protein CCH1</fullName>
    </recommendedName>
</protein>
<feature type="transmembrane region" description="Helical" evidence="18">
    <location>
        <begin position="596"/>
        <end position="617"/>
    </location>
</feature>
<evidence type="ECO:0000256" key="8">
    <source>
        <dbReference type="ARBA" id="ARBA00022837"/>
    </source>
</evidence>
<reference evidence="20" key="2">
    <citation type="submission" date="2021-01" db="EMBL/GenBank/DDBJ databases">
        <authorList>
            <person name="Schikora-Tamarit M.A."/>
        </authorList>
    </citation>
    <scope>NUCLEOTIDE SEQUENCE</scope>
    <source>
        <strain evidence="20">CBS6341</strain>
    </source>
</reference>
<dbReference type="FunFam" id="1.10.287.70:FF:000093">
    <property type="entry name" value="Calcium channel subunit Cch1"/>
    <property type="match status" value="1"/>
</dbReference>
<evidence type="ECO:0000256" key="1">
    <source>
        <dbReference type="ARBA" id="ARBA00004651"/>
    </source>
</evidence>
<evidence type="ECO:0000256" key="11">
    <source>
        <dbReference type="ARBA" id="ARBA00023065"/>
    </source>
</evidence>
<dbReference type="EMBL" id="JAEUBF010001473">
    <property type="protein sequence ID" value="KAH3664423.1"/>
    <property type="molecule type" value="Genomic_DNA"/>
</dbReference>
<dbReference type="GO" id="GO:0005509">
    <property type="term" value="F:calcium ion binding"/>
    <property type="evidence" value="ECO:0007669"/>
    <property type="project" value="InterPro"/>
</dbReference>
<keyword evidence="8" id="KW-0106">Calcium</keyword>
<dbReference type="Proteomes" id="UP000769528">
    <property type="component" value="Unassembled WGS sequence"/>
</dbReference>
<dbReference type="Gene3D" id="1.20.120.350">
    <property type="entry name" value="Voltage-gated potassium channels. Chain C"/>
    <property type="match status" value="3"/>
</dbReference>
<feature type="transmembrane region" description="Helical" evidence="18">
    <location>
        <begin position="1525"/>
        <end position="1545"/>
    </location>
</feature>
<keyword evidence="21" id="KW-1185">Reference proteome</keyword>
<keyword evidence="14" id="KW-0407">Ion channel</keyword>
<evidence type="ECO:0000256" key="10">
    <source>
        <dbReference type="ARBA" id="ARBA00022989"/>
    </source>
</evidence>
<feature type="transmembrane region" description="Helical" evidence="18">
    <location>
        <begin position="1272"/>
        <end position="1295"/>
    </location>
</feature>
<feature type="transmembrane region" description="Helical" evidence="18">
    <location>
        <begin position="1492"/>
        <end position="1513"/>
    </location>
</feature>
<feature type="region of interest" description="Disordered" evidence="17">
    <location>
        <begin position="145"/>
        <end position="171"/>
    </location>
</feature>
<dbReference type="SUPFAM" id="SSF47473">
    <property type="entry name" value="EF-hand"/>
    <property type="match status" value="1"/>
</dbReference>
<evidence type="ECO:0000256" key="13">
    <source>
        <dbReference type="ARBA" id="ARBA00023180"/>
    </source>
</evidence>
<evidence type="ECO:0000256" key="16">
    <source>
        <dbReference type="ARBA" id="ARBA00067459"/>
    </source>
</evidence>
<feature type="compositionally biased region" description="Polar residues" evidence="17">
    <location>
        <begin position="46"/>
        <end position="62"/>
    </location>
</feature>
<dbReference type="InterPro" id="IPR005821">
    <property type="entry name" value="Ion_trans_dom"/>
</dbReference>
<evidence type="ECO:0000259" key="19">
    <source>
        <dbReference type="PROSITE" id="PS50222"/>
    </source>
</evidence>
<feature type="transmembrane region" description="Helical" evidence="18">
    <location>
        <begin position="1589"/>
        <end position="1610"/>
    </location>
</feature>
<feature type="domain" description="EF-hand" evidence="19">
    <location>
        <begin position="1718"/>
        <end position="1753"/>
    </location>
</feature>
<evidence type="ECO:0000256" key="12">
    <source>
        <dbReference type="ARBA" id="ARBA00023136"/>
    </source>
</evidence>
<comment type="subcellular location">
    <subcellularLocation>
        <location evidence="1">Cell membrane</location>
        <topology evidence="1">Multi-pass membrane protein</topology>
    </subcellularLocation>
</comment>
<keyword evidence="10 18" id="KW-1133">Transmembrane helix</keyword>
<comment type="similarity">
    <text evidence="15">Belongs to the calcium channel alpha-1 subunit (TC 1.A.1.11) family.</text>
</comment>
<feature type="transmembrane region" description="Helical" evidence="18">
    <location>
        <begin position="337"/>
        <end position="360"/>
    </location>
</feature>
<dbReference type="GO" id="GO:0008331">
    <property type="term" value="F:high voltage-gated calcium channel activity"/>
    <property type="evidence" value="ECO:0007669"/>
    <property type="project" value="TreeGrafter"/>
</dbReference>
<dbReference type="InterPro" id="IPR027359">
    <property type="entry name" value="Volt_channel_dom_sf"/>
</dbReference>
<feature type="transmembrane region" description="Helical" evidence="18">
    <location>
        <begin position="820"/>
        <end position="843"/>
    </location>
</feature>
<dbReference type="Pfam" id="PF00520">
    <property type="entry name" value="Ion_trans"/>
    <property type="match status" value="4"/>
</dbReference>
<evidence type="ECO:0000256" key="17">
    <source>
        <dbReference type="SAM" id="MobiDB-lite"/>
    </source>
</evidence>
<feature type="transmembrane region" description="Helical" evidence="18">
    <location>
        <begin position="1674"/>
        <end position="1699"/>
    </location>
</feature>
<evidence type="ECO:0000256" key="2">
    <source>
        <dbReference type="ARBA" id="ARBA00022448"/>
    </source>
</evidence>
<feature type="transmembrane region" description="Helical" evidence="18">
    <location>
        <begin position="726"/>
        <end position="748"/>
    </location>
</feature>
<evidence type="ECO:0000256" key="6">
    <source>
        <dbReference type="ARBA" id="ARBA00022673"/>
    </source>
</evidence>
<dbReference type="PANTHER" id="PTHR45628">
    <property type="entry name" value="VOLTAGE-DEPENDENT CALCIUM CHANNEL TYPE A SUBUNIT ALPHA-1"/>
    <property type="match status" value="1"/>
</dbReference>
<dbReference type="InterPro" id="IPR002048">
    <property type="entry name" value="EF_hand_dom"/>
</dbReference>
<dbReference type="InterPro" id="IPR011992">
    <property type="entry name" value="EF-hand-dom_pair"/>
</dbReference>
<feature type="transmembrane region" description="Helical" evidence="18">
    <location>
        <begin position="298"/>
        <end position="316"/>
    </location>
</feature>
<evidence type="ECO:0000256" key="4">
    <source>
        <dbReference type="ARBA" id="ARBA00022553"/>
    </source>
</evidence>
<keyword evidence="4" id="KW-0597">Phosphoprotein</keyword>
<evidence type="ECO:0000256" key="5">
    <source>
        <dbReference type="ARBA" id="ARBA00022568"/>
    </source>
</evidence>
<comment type="caution">
    <text evidence="20">The sequence shown here is derived from an EMBL/GenBank/DDBJ whole genome shotgun (WGS) entry which is preliminary data.</text>
</comment>
<evidence type="ECO:0000256" key="9">
    <source>
        <dbReference type="ARBA" id="ARBA00022882"/>
    </source>
</evidence>
<sequence length="2046" mass="236753">MSTGKSGPIPTISTNLYLDPNTSSSKENEDDKNDDHTSRHLHVDTNFLNPNTTSARSRRSSIGYNRSISDKISLTSLFRSNSPSNTRPPSPMEFSTLNAEFFHKVEEDPEFSFIDNLAEAEDTIALKNDLKSIIEEKNFSNTWLRKTSSRNQQSFNQSSTVSPSLDTTDPEQGIELSNLEISRVSTVANTSLSDFAELDSKTELNLQRTKDGEGPSSGALKQLKSKLKKYNFDGFGYGEDTKNKGQKTSNALELDVEGQNLSSNDPFRSIRLYGNSLKYFGPNDWLRNYLANLLMEKWVYHVLRSFIVLQTIFLALRQWDPMTIEDRFKFGSYWTDYALLLLNIFYTFEIMAKVIAWGFWDDSEMFKALNRNYVPIAENLKLRRLYEFFLGRADGVAIDPEMKLKHHSTFQSQTNSEIRIPRAYLRTTWNRLDFVSTISFWINFVISIVPATQKDPVSLFRALECLRIMRMINISDGIGLILKSIKNGGSQLNDVFLFLLYFWVLYSIIGVQSFKLSLRRFCVWIDPNDPSNNYQTDQYCGGHYVRNASNDLVKTPYYLYGNTTLAPHYKGFLCPVGSQCLTLDNSYGNTWGFDNILYSMQMVFVIMSANTFSDIMYATMDSDTMAASIYFMFSIFFLYLWMINLLISVISGAFKSTEEEEREIKNSHDDRHIYDDFDLSWNFTEGLLTSLYLRSKWIFDATIFASLIFSSRIDEFSTQSDIKFEYHAMCVVNIVLLVEIVWRFILYFPNFHTFFKLKRNLVDCFLAFFCAIIVLPYIYQRLGRVYDWLRFFEIVRFYRCVLLVKFVRKLWAQVLRNAKTIVNLSLFYFLLLFLSSIIFSRYLEGFATEDDISSSDLQFPFHSIPNTFLGLFVITSTENWSYLMFNMEALAPNSNALFFTGILFMIWFVFSNSMVLNLFIAIIGDSLEVSENEKRREQVKKFVLVDFPKKVKKLADTTLLSNLRNKIFGDISNNLENKEVETLLLNGAAIQEFLKGELLNQEQELDNDGFFIQLMETKVGKIIYNHYQKLIGMSLIKKIISYFFWNSENYKNPFFIRRNKNLMLDDNYTSLAETFQVETNKTIEEKIQFLKENPGFNTALYIFRSNQSLRRICQKITKPSVGKRYDGVEPNRSANNIFIGIIAITTVLLIVAACYATPLYRKPRNYGTNLWNWTFESELSFALVFLIEFMIKVVADGLIFTPNAYFLNSWNGIDFVVLLSLWVNVIAMVKGNERLSRIVRGLKALRVLRLLTLSETSQDIFHKVMINGVGKIVNGAFLSFTLLYPFSVWGLNLFVGRFGTCNDGNMSKSECFYEFSNTVDQWNVLMPRAYDQPQLEMNSFSSTILTLFEITSLEGWVDLLQNITDSTGVGTPSSKYASPYDAVFIVMFIFVAIIFILTLFVSIIIKNYARLSGSAFFTLQQTSWNEVKKLLSQTNPRKRAERQSLSGIRAFCYDHAIEKSRHFRLTLQVVLWVHILAILLEKYPSNSALDNFRYAIYFTSSTLFLLSILMRIIAIGPVKFLKIRWNIYELFVFLGAFITSLISFFVSRSTFFANVNKLFLVGIFTVVIHMSNRLSHLLKIASASLPSMLSLMVTWCVLFLCFAIAMNQIFGITRLGPNTTDNQNARTVTKALIMLFKMSFGENWNYTMKDFAIEAPFCVSGSDLSLTDCGNEQYAYILFIAWNIISMYIFVNMFISLIFENFSYVYKDNRGDEILTREEIRKFKYSWSKFDPHGTGYISLEQLPRFLRQLDGYFSFKAFDGKWTIPQLSKRYVISSNTSNNPYGATIDIDKMNLALSHLDVSKVCKKKYNYEKFIEEVKLNIEQFKEPGVSFSRVITQIPLYARFDENNCLTLSEFLDRMVITRKLKERLASRRRLATLEMISWRWKFLKDTNRLQAKLKILSKNPFVSPFDGEFSHESSYDQLHTPILVNNESSYWSPTRESYQESGDTKSVDDIAQFADELSHSKWGNDFRSVHSEIDKTLSNFMKQNIFSDKIDRLESRNSEDELYDEKSEGSQSMLEEVINNSTDSIDEAKLLKGNNDRRII</sequence>
<dbReference type="PROSITE" id="PS50222">
    <property type="entry name" value="EF_HAND_2"/>
    <property type="match status" value="1"/>
</dbReference>
<gene>
    <name evidence="20" type="ORF">WICMUC_005808</name>
</gene>
<evidence type="ECO:0000256" key="14">
    <source>
        <dbReference type="ARBA" id="ARBA00023303"/>
    </source>
</evidence>
<reference evidence="20" key="1">
    <citation type="journal article" date="2021" name="Open Biol.">
        <title>Shared evolutionary footprints suggest mitochondrial oxidative damage underlies multiple complex I losses in fungi.</title>
        <authorList>
            <person name="Schikora-Tamarit M.A."/>
            <person name="Marcet-Houben M."/>
            <person name="Nosek J."/>
            <person name="Gabaldon T."/>
        </authorList>
    </citation>
    <scope>NUCLEOTIDE SEQUENCE</scope>
    <source>
        <strain evidence="20">CBS6341</strain>
    </source>
</reference>
<dbReference type="Gene3D" id="1.10.238.10">
    <property type="entry name" value="EF-hand"/>
    <property type="match status" value="1"/>
</dbReference>
<keyword evidence="9" id="KW-0851">Voltage-gated channel</keyword>
<evidence type="ECO:0000256" key="7">
    <source>
        <dbReference type="ARBA" id="ARBA00022692"/>
    </source>
</evidence>
<feature type="transmembrane region" description="Helical" evidence="18">
    <location>
        <begin position="1181"/>
        <end position="1200"/>
    </location>
</feature>
<feature type="region of interest" description="Disordered" evidence="17">
    <location>
        <begin position="1"/>
        <end position="62"/>
    </location>
</feature>
<dbReference type="GO" id="GO:0005891">
    <property type="term" value="C:voltage-gated calcium channel complex"/>
    <property type="evidence" value="ECO:0007669"/>
    <property type="project" value="TreeGrafter"/>
</dbReference>
<evidence type="ECO:0000256" key="15">
    <source>
        <dbReference type="ARBA" id="ARBA00061395"/>
    </source>
</evidence>
<dbReference type="InterPro" id="IPR050599">
    <property type="entry name" value="VDCC_alpha-1_subunit"/>
</dbReference>
<keyword evidence="3" id="KW-1003">Cell membrane</keyword>
<feature type="compositionally biased region" description="Low complexity" evidence="17">
    <location>
        <begin position="149"/>
        <end position="159"/>
    </location>
</feature>
<feature type="transmembrane region" description="Helical" evidence="18">
    <location>
        <begin position="1137"/>
        <end position="1160"/>
    </location>
</feature>
<keyword evidence="13" id="KW-0325">Glycoprotein</keyword>
<dbReference type="SUPFAM" id="SSF81324">
    <property type="entry name" value="Voltage-gated potassium channels"/>
    <property type="match status" value="3"/>
</dbReference>
<organism evidence="20 21">
    <name type="scientific">Wickerhamomyces mucosus</name>
    <dbReference type="NCBI Taxonomy" id="1378264"/>
    <lineage>
        <taxon>Eukaryota</taxon>
        <taxon>Fungi</taxon>
        <taxon>Dikarya</taxon>
        <taxon>Ascomycota</taxon>
        <taxon>Saccharomycotina</taxon>
        <taxon>Saccharomycetes</taxon>
        <taxon>Phaffomycetales</taxon>
        <taxon>Wickerhamomycetaceae</taxon>
        <taxon>Wickerhamomyces</taxon>
    </lineage>
</organism>
<evidence type="ECO:0000313" key="20">
    <source>
        <dbReference type="EMBL" id="KAH3664423.1"/>
    </source>
</evidence>
<accession>A0A9P8P2L7</accession>
<feature type="transmembrane region" description="Helical" evidence="18">
    <location>
        <begin position="1212"/>
        <end position="1229"/>
    </location>
</feature>
<dbReference type="GO" id="GO:0098703">
    <property type="term" value="P:calcium ion import across plasma membrane"/>
    <property type="evidence" value="ECO:0007669"/>
    <property type="project" value="TreeGrafter"/>
</dbReference>
<keyword evidence="7 18" id="KW-0812">Transmembrane</keyword>
<proteinExistence type="inferred from homology"/>
<feature type="transmembrane region" description="Helical" evidence="18">
    <location>
        <begin position="1382"/>
        <end position="1405"/>
    </location>
</feature>
<feature type="compositionally biased region" description="Basic and acidic residues" evidence="17">
    <location>
        <begin position="26"/>
        <end position="43"/>
    </location>
</feature>
<feature type="transmembrane region" description="Helical" evidence="18">
    <location>
        <begin position="897"/>
        <end position="923"/>
    </location>
</feature>
<feature type="transmembrane region" description="Helical" evidence="18">
    <location>
        <begin position="495"/>
        <end position="514"/>
    </location>
</feature>
<feature type="compositionally biased region" description="Polar residues" evidence="17">
    <location>
        <begin position="1"/>
        <end position="25"/>
    </location>
</feature>
<keyword evidence="11" id="KW-0406">Ion transport</keyword>
<feature type="transmembrane region" description="Helical" evidence="18">
    <location>
        <begin position="863"/>
        <end position="885"/>
    </location>
</feature>
<dbReference type="Gene3D" id="1.10.287.70">
    <property type="match status" value="4"/>
</dbReference>
<keyword evidence="6" id="KW-0107">Calcium channel</keyword>
<dbReference type="PANTHER" id="PTHR45628:SF7">
    <property type="entry name" value="VOLTAGE-DEPENDENT CALCIUM CHANNEL TYPE A SUBUNIT ALPHA-1"/>
    <property type="match status" value="1"/>
</dbReference>
<evidence type="ECO:0000256" key="18">
    <source>
        <dbReference type="SAM" id="Phobius"/>
    </source>
</evidence>
<dbReference type="OrthoDB" id="416585at2759"/>